<dbReference type="RefSeq" id="XP_040761201.1">
    <property type="nucleotide sequence ID" value="XM_040913015.1"/>
</dbReference>
<organism evidence="1 2">
    <name type="scientific">Laetiporus sulphureus 93-53</name>
    <dbReference type="NCBI Taxonomy" id="1314785"/>
    <lineage>
        <taxon>Eukaryota</taxon>
        <taxon>Fungi</taxon>
        <taxon>Dikarya</taxon>
        <taxon>Basidiomycota</taxon>
        <taxon>Agaricomycotina</taxon>
        <taxon>Agaricomycetes</taxon>
        <taxon>Polyporales</taxon>
        <taxon>Laetiporus</taxon>
    </lineage>
</organism>
<keyword evidence="2" id="KW-1185">Reference proteome</keyword>
<dbReference type="AlphaFoldDB" id="A0A165CUN8"/>
<accession>A0A165CUN8</accession>
<name>A0A165CUN8_9APHY</name>
<reference evidence="1 2" key="1">
    <citation type="journal article" date="2016" name="Mol. Biol. Evol.">
        <title>Comparative Genomics of Early-Diverging Mushroom-Forming Fungi Provides Insights into the Origins of Lignocellulose Decay Capabilities.</title>
        <authorList>
            <person name="Nagy L.G."/>
            <person name="Riley R."/>
            <person name="Tritt A."/>
            <person name="Adam C."/>
            <person name="Daum C."/>
            <person name="Floudas D."/>
            <person name="Sun H."/>
            <person name="Yadav J.S."/>
            <person name="Pangilinan J."/>
            <person name="Larsson K.H."/>
            <person name="Matsuura K."/>
            <person name="Barry K."/>
            <person name="Labutti K."/>
            <person name="Kuo R."/>
            <person name="Ohm R.A."/>
            <person name="Bhattacharya S.S."/>
            <person name="Shirouzu T."/>
            <person name="Yoshinaga Y."/>
            <person name="Martin F.M."/>
            <person name="Grigoriev I.V."/>
            <person name="Hibbett D.S."/>
        </authorList>
    </citation>
    <scope>NUCLEOTIDE SEQUENCE [LARGE SCALE GENOMIC DNA]</scope>
    <source>
        <strain evidence="1 2">93-53</strain>
    </source>
</reference>
<protein>
    <submittedName>
        <fullName evidence="1">Uncharacterized protein</fullName>
    </submittedName>
</protein>
<evidence type="ECO:0000313" key="1">
    <source>
        <dbReference type="EMBL" id="KZT03461.1"/>
    </source>
</evidence>
<proteinExistence type="predicted"/>
<dbReference type="InParanoid" id="A0A165CUN8"/>
<dbReference type="GeneID" id="63830043"/>
<dbReference type="Proteomes" id="UP000076871">
    <property type="component" value="Unassembled WGS sequence"/>
</dbReference>
<dbReference type="EMBL" id="KV427644">
    <property type="protein sequence ID" value="KZT03461.1"/>
    <property type="molecule type" value="Genomic_DNA"/>
</dbReference>
<sequence length="168" mass="18231">MGSGAHSRVIPACAPCAREPRESKVESSPGAATVLGGPETTIAVRNAYRLTFGTLSNRRAHGARLPGESYPSRRLVEVSARSFAHVAHTRERVGAAFADVMRTDATCVHSRVSPHANHDQVISAYRDGFSTSSKEDHAQGQASWRNIDPYTAPHIKLNAPRFVYALRV</sequence>
<gene>
    <name evidence="1" type="ORF">LAESUDRAFT_762032</name>
</gene>
<evidence type="ECO:0000313" key="2">
    <source>
        <dbReference type="Proteomes" id="UP000076871"/>
    </source>
</evidence>